<evidence type="ECO:0000313" key="2">
    <source>
        <dbReference type="Proteomes" id="UP000228934"/>
    </source>
</evidence>
<keyword evidence="2" id="KW-1185">Reference proteome</keyword>
<name>A0A2G9Q3V8_AQUCT</name>
<proteinExistence type="predicted"/>
<protein>
    <submittedName>
        <fullName evidence="1">Uncharacterized protein</fullName>
    </submittedName>
</protein>
<accession>A0A2G9Q3V8</accession>
<organism evidence="1 2">
    <name type="scientific">Aquarana catesbeiana</name>
    <name type="common">American bullfrog</name>
    <name type="synonym">Rana catesbeiana</name>
    <dbReference type="NCBI Taxonomy" id="8400"/>
    <lineage>
        <taxon>Eukaryota</taxon>
        <taxon>Metazoa</taxon>
        <taxon>Chordata</taxon>
        <taxon>Craniata</taxon>
        <taxon>Vertebrata</taxon>
        <taxon>Euteleostomi</taxon>
        <taxon>Amphibia</taxon>
        <taxon>Batrachia</taxon>
        <taxon>Anura</taxon>
        <taxon>Neobatrachia</taxon>
        <taxon>Ranoidea</taxon>
        <taxon>Ranidae</taxon>
        <taxon>Aquarana</taxon>
    </lineage>
</organism>
<sequence>MGTLGLHTTGGLCSSCPTALLPGSACLTRLSTPGSAVPPVTFVLHTATSTSHGQRGELFPGERVTG</sequence>
<dbReference type="AlphaFoldDB" id="A0A2G9Q3V8"/>
<evidence type="ECO:0000313" key="1">
    <source>
        <dbReference type="EMBL" id="PIO10267.1"/>
    </source>
</evidence>
<reference evidence="2" key="1">
    <citation type="journal article" date="2017" name="Nat. Commun.">
        <title>The North American bullfrog draft genome provides insight into hormonal regulation of long noncoding RNA.</title>
        <authorList>
            <person name="Hammond S.A."/>
            <person name="Warren R.L."/>
            <person name="Vandervalk B.P."/>
            <person name="Kucuk E."/>
            <person name="Khan H."/>
            <person name="Gibb E.A."/>
            <person name="Pandoh P."/>
            <person name="Kirk H."/>
            <person name="Zhao Y."/>
            <person name="Jones M."/>
            <person name="Mungall A.J."/>
            <person name="Coope R."/>
            <person name="Pleasance S."/>
            <person name="Moore R.A."/>
            <person name="Holt R.A."/>
            <person name="Round J.M."/>
            <person name="Ohora S."/>
            <person name="Walle B.V."/>
            <person name="Veldhoen N."/>
            <person name="Helbing C.C."/>
            <person name="Birol I."/>
        </authorList>
    </citation>
    <scope>NUCLEOTIDE SEQUENCE [LARGE SCALE GENOMIC DNA]</scope>
</reference>
<dbReference type="EMBL" id="KZ369346">
    <property type="protein sequence ID" value="PIO10267.1"/>
    <property type="molecule type" value="Genomic_DNA"/>
</dbReference>
<gene>
    <name evidence="1" type="ORF">AB205_0202670</name>
</gene>
<dbReference type="Proteomes" id="UP000228934">
    <property type="component" value="Unassembled WGS sequence"/>
</dbReference>